<name>A0ABN8WJI6_SACUV</name>
<comment type="similarity">
    <text evidence="2">Belongs to the EAF7 family.</text>
</comment>
<feature type="compositionally biased region" description="Basic residues" evidence="9">
    <location>
        <begin position="400"/>
        <end position="412"/>
    </location>
</feature>
<comment type="function">
    <text evidence="8">Component of the NuA4 histone acetyltransferase complex which is involved in transcriptional activation of selected genes principally by acetylation of nucleosomal histone H4 and H2A. The NuA4 complex is also involved in DNA repair.</text>
</comment>
<reference evidence="10" key="1">
    <citation type="submission" date="2022-10" db="EMBL/GenBank/DDBJ databases">
        <authorList>
            <person name="Byrne P K."/>
        </authorList>
    </citation>
    <scope>NUCLEOTIDE SEQUENCE</scope>
    <source>
        <strain evidence="10">ZP964</strain>
    </source>
</reference>
<feature type="compositionally biased region" description="Acidic residues" evidence="9">
    <location>
        <begin position="262"/>
        <end position="284"/>
    </location>
</feature>
<feature type="compositionally biased region" description="Basic and acidic residues" evidence="9">
    <location>
        <begin position="330"/>
        <end position="381"/>
    </location>
</feature>
<gene>
    <name evidence="10" type="primary">SUVZ14G1870</name>
    <name evidence="10" type="ORF">SUVZ_14G1870</name>
</gene>
<feature type="compositionally biased region" description="Basic and acidic residues" evidence="9">
    <location>
        <begin position="222"/>
        <end position="240"/>
    </location>
</feature>
<proteinExistence type="inferred from homology"/>
<organism evidence="10 11">
    <name type="scientific">Saccharomyces uvarum</name>
    <name type="common">Yeast</name>
    <name type="synonym">Saccharomyces bayanus var. uvarum</name>
    <dbReference type="NCBI Taxonomy" id="230603"/>
    <lineage>
        <taxon>Eukaryota</taxon>
        <taxon>Fungi</taxon>
        <taxon>Dikarya</taxon>
        <taxon>Ascomycota</taxon>
        <taxon>Saccharomycotina</taxon>
        <taxon>Saccharomycetes</taxon>
        <taxon>Saccharomycetales</taxon>
        <taxon>Saccharomycetaceae</taxon>
        <taxon>Saccharomyces</taxon>
    </lineage>
</organism>
<feature type="compositionally biased region" description="Polar residues" evidence="9">
    <location>
        <begin position="197"/>
        <end position="214"/>
    </location>
</feature>
<feature type="compositionally biased region" description="Polar residues" evidence="9">
    <location>
        <begin position="387"/>
        <end position="397"/>
    </location>
</feature>
<evidence type="ECO:0000256" key="3">
    <source>
        <dbReference type="ARBA" id="ARBA00018502"/>
    </source>
</evidence>
<evidence type="ECO:0000313" key="11">
    <source>
        <dbReference type="Proteomes" id="UP001162085"/>
    </source>
</evidence>
<dbReference type="PANTHER" id="PTHR13581">
    <property type="entry name" value="MRG-BINDING PROTEIN"/>
    <property type="match status" value="1"/>
</dbReference>
<evidence type="ECO:0000256" key="7">
    <source>
        <dbReference type="ARBA" id="ARBA00023242"/>
    </source>
</evidence>
<evidence type="ECO:0000256" key="4">
    <source>
        <dbReference type="ARBA" id="ARBA00022853"/>
    </source>
</evidence>
<protein>
    <recommendedName>
        <fullName evidence="3">Chromatin modification-related protein EAF7</fullName>
    </recommendedName>
</protein>
<comment type="subcellular location">
    <subcellularLocation>
        <location evidence="1">Nucleus</location>
    </subcellularLocation>
</comment>
<keyword evidence="7" id="KW-0539">Nucleus</keyword>
<dbReference type="Proteomes" id="UP001162085">
    <property type="component" value="Chromosome 14"/>
</dbReference>
<evidence type="ECO:0000313" key="10">
    <source>
        <dbReference type="EMBL" id="CAI4051577.1"/>
    </source>
</evidence>
<evidence type="ECO:0000256" key="5">
    <source>
        <dbReference type="ARBA" id="ARBA00023015"/>
    </source>
</evidence>
<dbReference type="PANTHER" id="PTHR13581:SF5">
    <property type="entry name" value="MRG_MORF4L-BINDING PROTEIN"/>
    <property type="match status" value="1"/>
</dbReference>
<keyword evidence="4" id="KW-0156">Chromatin regulator</keyword>
<feature type="compositionally biased region" description="Acidic residues" evidence="9">
    <location>
        <begin position="319"/>
        <end position="329"/>
    </location>
</feature>
<keyword evidence="5" id="KW-0805">Transcription regulation</keyword>
<keyword evidence="6" id="KW-0804">Transcription</keyword>
<feature type="region of interest" description="Disordered" evidence="9">
    <location>
        <begin position="140"/>
        <end position="426"/>
    </location>
</feature>
<evidence type="ECO:0000256" key="1">
    <source>
        <dbReference type="ARBA" id="ARBA00004123"/>
    </source>
</evidence>
<feature type="compositionally biased region" description="Basic and acidic residues" evidence="9">
    <location>
        <begin position="157"/>
        <end position="196"/>
    </location>
</feature>
<feature type="compositionally biased region" description="Acidic residues" evidence="9">
    <location>
        <begin position="292"/>
        <end position="304"/>
    </location>
</feature>
<accession>A0ABN8WJI6</accession>
<dbReference type="Pfam" id="PF07904">
    <property type="entry name" value="Eaf7"/>
    <property type="match status" value="1"/>
</dbReference>
<dbReference type="InterPro" id="IPR012423">
    <property type="entry name" value="Eaf7/MRGBP"/>
</dbReference>
<evidence type="ECO:0000256" key="8">
    <source>
        <dbReference type="ARBA" id="ARBA00025178"/>
    </source>
</evidence>
<evidence type="ECO:0000256" key="6">
    <source>
        <dbReference type="ARBA" id="ARBA00023163"/>
    </source>
</evidence>
<evidence type="ECO:0000256" key="9">
    <source>
        <dbReference type="SAM" id="MobiDB-lite"/>
    </source>
</evidence>
<dbReference type="EMBL" id="OX365941">
    <property type="protein sequence ID" value="CAI4051577.1"/>
    <property type="molecule type" value="Genomic_DNA"/>
</dbReference>
<sequence length="426" mass="49336">MAVHWTIVDEIRLLRWASEFKPAGIHKHFHMFCIVERMNSPDKYPVTLLQKETMKLGKVFTATDIWEKLSQSYNLKDIDKRETTYPVADTTDSTMNDNDYDDNDGNIHEETLLELNNRIRTRKQDFTLPWDEYGELILENAKKSPTPNEEETQIEPLNDKNDQIPKEIAENHLKNVKEEENKDVEDRKVDEVKEPQPHTNENNNPTLDSKSESMQGPPDDGEDKKTEHSSDEEQKMKNESKTAAPIRKSQRLKKNKEVKFEDEGEEEEEGVEKEQEEDEGLMQEDSDKVNEEGEESNENEEENDEREKSSSSEITNGSESEEVEETLEFESDREREGTEKDLSAKPDSERDSSKRKTENKNEDSTQDGAKKNYKAQDEPLAKRTRHSSSAGNTSNETSPKRQRRKAGSRKNRTPATRVSSRLRNKK</sequence>
<keyword evidence="11" id="KW-1185">Reference proteome</keyword>
<evidence type="ECO:0000256" key="2">
    <source>
        <dbReference type="ARBA" id="ARBA00007117"/>
    </source>
</evidence>